<proteinExistence type="predicted"/>
<gene>
    <name evidence="1" type="ordered locus">Belba_1031</name>
</gene>
<dbReference type="EMBL" id="CP003281">
    <property type="protein sequence ID" value="AFL83672.1"/>
    <property type="molecule type" value="Genomic_DNA"/>
</dbReference>
<dbReference type="KEGG" id="bbd:Belba_1031"/>
<dbReference type="AlphaFoldDB" id="I3Z354"/>
<reference evidence="2" key="1">
    <citation type="submission" date="2012-06" db="EMBL/GenBank/DDBJ databases">
        <title>The complete genome of Belliella baltica DSM 15883.</title>
        <authorList>
            <person name="Lucas S."/>
            <person name="Copeland A."/>
            <person name="Lapidus A."/>
            <person name="Goodwin L."/>
            <person name="Pitluck S."/>
            <person name="Peters L."/>
            <person name="Mikhailova N."/>
            <person name="Davenport K."/>
            <person name="Kyrpides N."/>
            <person name="Mavromatis K."/>
            <person name="Pagani I."/>
            <person name="Ivanova N."/>
            <person name="Ovchinnikova G."/>
            <person name="Zeytun A."/>
            <person name="Detter J.C."/>
            <person name="Han C."/>
            <person name="Land M."/>
            <person name="Hauser L."/>
            <person name="Markowitz V."/>
            <person name="Cheng J.-F."/>
            <person name="Hugenholtz P."/>
            <person name="Woyke T."/>
            <person name="Wu D."/>
            <person name="Tindall B."/>
            <person name="Pomrenke H."/>
            <person name="Brambilla E."/>
            <person name="Klenk H.-P."/>
            <person name="Eisen J.A."/>
        </authorList>
    </citation>
    <scope>NUCLEOTIDE SEQUENCE [LARGE SCALE GENOMIC DNA]</scope>
    <source>
        <strain evidence="2">DSM 15883 / CIP 108006 / LMG 21964 / BA134</strain>
    </source>
</reference>
<evidence type="ECO:0000313" key="2">
    <source>
        <dbReference type="Proteomes" id="UP000006050"/>
    </source>
</evidence>
<dbReference type="HOGENOM" id="CLU_2876762_0_0_10"/>
<protein>
    <submittedName>
        <fullName evidence="1">Uncharacterized protein</fullName>
    </submittedName>
</protein>
<accession>I3Z354</accession>
<evidence type="ECO:0000313" key="1">
    <source>
        <dbReference type="EMBL" id="AFL83672.1"/>
    </source>
</evidence>
<sequence>MNSLLRQYKIIDNYQIYQSDFNQLVFVIHDEENDLYYRLERTNTEIEKTDLNLRKWIEILFKM</sequence>
<name>I3Z354_BELBD</name>
<keyword evidence="2" id="KW-1185">Reference proteome</keyword>
<organism evidence="1 2">
    <name type="scientific">Belliella baltica (strain DSM 15883 / CIP 108006 / LMG 21964 / BA134)</name>
    <dbReference type="NCBI Taxonomy" id="866536"/>
    <lineage>
        <taxon>Bacteria</taxon>
        <taxon>Pseudomonadati</taxon>
        <taxon>Bacteroidota</taxon>
        <taxon>Cytophagia</taxon>
        <taxon>Cytophagales</taxon>
        <taxon>Cyclobacteriaceae</taxon>
        <taxon>Belliella</taxon>
    </lineage>
</organism>
<dbReference type="Proteomes" id="UP000006050">
    <property type="component" value="Chromosome"/>
</dbReference>